<keyword evidence="2" id="KW-1185">Reference proteome</keyword>
<sequence length="120" mass="14232">MPKNPELRKVWEQRIADYRKSGQTQVNWCKENQWSIHQFKYWLRKIENPIKNQGKSTKWASVTLEDHSQTVENSLRIEISGISIEVKPGFDPAFLSEVVRTLKSMVQELNEFTWQKEVLI</sequence>
<dbReference type="AlphaFoldDB" id="G9QNK3"/>
<dbReference type="NCBIfam" id="NF047593">
    <property type="entry name" value="IS66_ISAeme5_TnpA"/>
    <property type="match status" value="1"/>
</dbReference>
<accession>G9QNK3</accession>
<evidence type="ECO:0000313" key="1">
    <source>
        <dbReference type="EMBL" id="EHL75932.1"/>
    </source>
</evidence>
<comment type="caution">
    <text evidence="1">The sequence shown here is derived from an EMBL/GenBank/DDBJ whole genome shotgun (WGS) entry which is preliminary data.</text>
</comment>
<dbReference type="Proteomes" id="UP000011747">
    <property type="component" value="Unassembled WGS sequence"/>
</dbReference>
<dbReference type="HOGENOM" id="CLU_151804_3_1_9"/>
<dbReference type="PATRIC" id="fig|665952.3.peg.2714"/>
<gene>
    <name evidence="1" type="ORF">HMPREF1015_02746</name>
</gene>
<evidence type="ECO:0000313" key="2">
    <source>
        <dbReference type="Proteomes" id="UP000011747"/>
    </source>
</evidence>
<proteinExistence type="predicted"/>
<name>G9QNK3_9BACI</name>
<protein>
    <submittedName>
        <fullName evidence="1">Uncharacterized protein</fullName>
    </submittedName>
</protein>
<dbReference type="EMBL" id="ACWF01000135">
    <property type="protein sequence ID" value="EHL75932.1"/>
    <property type="molecule type" value="Genomic_DNA"/>
</dbReference>
<organism evidence="1 2">
    <name type="scientific">Bacillus smithii 7_3_47FAA</name>
    <dbReference type="NCBI Taxonomy" id="665952"/>
    <lineage>
        <taxon>Bacteria</taxon>
        <taxon>Bacillati</taxon>
        <taxon>Bacillota</taxon>
        <taxon>Bacilli</taxon>
        <taxon>Bacillales</taxon>
        <taxon>Bacillaceae</taxon>
        <taxon>Bacillus</taxon>
    </lineage>
</organism>
<dbReference type="RefSeq" id="WP_003354906.1">
    <property type="nucleotide sequence ID" value="NZ_JH414760.1"/>
</dbReference>
<reference evidence="1 2" key="1">
    <citation type="submission" date="2011-09" db="EMBL/GenBank/DDBJ databases">
        <title>The Genome Sequence of Bacillus smithii 7_3_47FAA.</title>
        <authorList>
            <consortium name="The Broad Institute Genome Sequencing Platform"/>
            <person name="Earl A."/>
            <person name="Ward D."/>
            <person name="Feldgarden M."/>
            <person name="Gevers D."/>
            <person name="Daigneault M."/>
            <person name="Strauss J."/>
            <person name="Allen-Vercoe E."/>
            <person name="Young S.K."/>
            <person name="Zeng Q."/>
            <person name="Gargeya S."/>
            <person name="Fitzgerald M."/>
            <person name="Haas B."/>
            <person name="Abouelleil A."/>
            <person name="Alvarado L."/>
            <person name="Arachchi H.M."/>
            <person name="Berlin A."/>
            <person name="Brown A."/>
            <person name="Chapman S.B."/>
            <person name="Chen Z."/>
            <person name="Dunbar C."/>
            <person name="Freedman E."/>
            <person name="Gearin G."/>
            <person name="Goldberg J."/>
            <person name="Griggs A."/>
            <person name="Gujja S."/>
            <person name="Heiman D."/>
            <person name="Howarth C."/>
            <person name="Larson L."/>
            <person name="Lui A."/>
            <person name="MacDonald P.J.P."/>
            <person name="Montmayeur A."/>
            <person name="Murphy C."/>
            <person name="Neiman D."/>
            <person name="Pearson M."/>
            <person name="Priest M."/>
            <person name="Roberts A."/>
            <person name="Saif S."/>
            <person name="Shea T."/>
            <person name="Shenoy N."/>
            <person name="Sisk P."/>
            <person name="Stolte C."/>
            <person name="Sykes S."/>
            <person name="Wortman J."/>
            <person name="Nusbaum C."/>
            <person name="Birren B."/>
        </authorList>
    </citation>
    <scope>NUCLEOTIDE SEQUENCE [LARGE SCALE GENOMIC DNA]</scope>
    <source>
        <strain evidence="1 2">7_3_47FAA</strain>
    </source>
</reference>